<reference evidence="1 2" key="1">
    <citation type="submission" date="2020-02" db="EMBL/GenBank/DDBJ databases">
        <title>Genome sequence of the type strain DSM 27180 of Arthrobacter silviterrae.</title>
        <authorList>
            <person name="Gao J."/>
            <person name="Sun J."/>
        </authorList>
    </citation>
    <scope>NUCLEOTIDE SEQUENCE [LARGE SCALE GENOMIC DNA]</scope>
    <source>
        <strain evidence="1 2">DSM 27180</strain>
    </source>
</reference>
<organism evidence="1 2">
    <name type="scientific">Arthrobacter silviterrae</name>
    <dbReference type="NCBI Taxonomy" id="2026658"/>
    <lineage>
        <taxon>Bacteria</taxon>
        <taxon>Bacillati</taxon>
        <taxon>Actinomycetota</taxon>
        <taxon>Actinomycetes</taxon>
        <taxon>Micrococcales</taxon>
        <taxon>Micrococcaceae</taxon>
        <taxon>Arthrobacter</taxon>
    </lineage>
</organism>
<dbReference type="Gene3D" id="3.40.50.1000">
    <property type="entry name" value="HAD superfamily/HAD-like"/>
    <property type="match status" value="1"/>
</dbReference>
<dbReference type="SFLD" id="SFLDG01129">
    <property type="entry name" value="C1.5:_HAD__Beta-PGM__Phosphata"/>
    <property type="match status" value="1"/>
</dbReference>
<dbReference type="EMBL" id="JAAKZI010000004">
    <property type="protein sequence ID" value="NGN82585.1"/>
    <property type="molecule type" value="Genomic_DNA"/>
</dbReference>
<keyword evidence="2" id="KW-1185">Reference proteome</keyword>
<dbReference type="Pfam" id="PF13419">
    <property type="entry name" value="HAD_2"/>
    <property type="match status" value="1"/>
</dbReference>
<dbReference type="InterPro" id="IPR036412">
    <property type="entry name" value="HAD-like_sf"/>
</dbReference>
<dbReference type="InterPro" id="IPR023214">
    <property type="entry name" value="HAD_sf"/>
</dbReference>
<protein>
    <submittedName>
        <fullName evidence="1">HAD hydrolase-like protein</fullName>
    </submittedName>
</protein>
<dbReference type="PANTHER" id="PTHR43434:SF20">
    <property type="entry name" value="5'-NUCLEOTIDASE"/>
    <property type="match status" value="1"/>
</dbReference>
<proteinExistence type="predicted"/>
<dbReference type="SFLD" id="SFLDS00003">
    <property type="entry name" value="Haloacid_Dehalogenase"/>
    <property type="match status" value="1"/>
</dbReference>
<dbReference type="Gene3D" id="1.10.150.240">
    <property type="entry name" value="Putative phosphatase, domain 2"/>
    <property type="match status" value="1"/>
</dbReference>
<gene>
    <name evidence="1" type="ORF">G6N77_03780</name>
</gene>
<dbReference type="Pfam" id="PF13242">
    <property type="entry name" value="Hydrolase_like"/>
    <property type="match status" value="1"/>
</dbReference>
<evidence type="ECO:0000313" key="2">
    <source>
        <dbReference type="Proteomes" id="UP000479226"/>
    </source>
</evidence>
<dbReference type="InterPro" id="IPR041492">
    <property type="entry name" value="HAD_2"/>
</dbReference>
<sequence length="264" mass="26581">MDVTITAAHDSPGGRLPSVLFDLDGTLVDPAGGITGGIAHALAAVGLPVPGDDTLSAMIGPKLADALVSIAGVPQERVPEVIDAYRSWYAATGMDMSRVYPGVRELLAGLKARGHRLAVATQKPEPLANALLAHHGINRCFDVIRGSHSDETLMPGEPGYRAGKSEIIASALAGVSSLAALGGSPNAVPGTVREAVMVGDRHQDVHGARSNGLDCIGVSWGFAPDGELAAAGAAAVVHSAAELGELLGLAAGPVAGREAVHGAV</sequence>
<dbReference type="SUPFAM" id="SSF56784">
    <property type="entry name" value="HAD-like"/>
    <property type="match status" value="1"/>
</dbReference>
<dbReference type="InterPro" id="IPR050155">
    <property type="entry name" value="HAD-like_hydrolase_sf"/>
</dbReference>
<name>A0ABX0DAX5_9MICC</name>
<dbReference type="Proteomes" id="UP000479226">
    <property type="component" value="Unassembled WGS sequence"/>
</dbReference>
<dbReference type="InterPro" id="IPR023198">
    <property type="entry name" value="PGP-like_dom2"/>
</dbReference>
<accession>A0ABX0DAX5</accession>
<dbReference type="PANTHER" id="PTHR43434">
    <property type="entry name" value="PHOSPHOGLYCOLATE PHOSPHATASE"/>
    <property type="match status" value="1"/>
</dbReference>
<evidence type="ECO:0000313" key="1">
    <source>
        <dbReference type="EMBL" id="NGN82585.1"/>
    </source>
</evidence>
<comment type="caution">
    <text evidence="1">The sequence shown here is derived from an EMBL/GenBank/DDBJ whole genome shotgun (WGS) entry which is preliminary data.</text>
</comment>